<name>A0A840BIG0_9RHOO</name>
<organism evidence="1 2">
    <name type="scientific">Niveibacterium umoris</name>
    <dbReference type="NCBI Taxonomy" id="1193620"/>
    <lineage>
        <taxon>Bacteria</taxon>
        <taxon>Pseudomonadati</taxon>
        <taxon>Pseudomonadota</taxon>
        <taxon>Betaproteobacteria</taxon>
        <taxon>Rhodocyclales</taxon>
        <taxon>Rhodocyclaceae</taxon>
        <taxon>Niveibacterium</taxon>
    </lineage>
</organism>
<dbReference type="GO" id="GO:0003887">
    <property type="term" value="F:DNA-directed DNA polymerase activity"/>
    <property type="evidence" value="ECO:0007669"/>
    <property type="project" value="UniProtKB-EC"/>
</dbReference>
<comment type="caution">
    <text evidence="1">The sequence shown here is derived from an EMBL/GenBank/DDBJ whole genome shotgun (WGS) entry which is preliminary data.</text>
</comment>
<dbReference type="InterPro" id="IPR007459">
    <property type="entry name" value="DNA_pol3_chi"/>
</dbReference>
<keyword evidence="1" id="KW-0808">Transferase</keyword>
<dbReference type="GO" id="GO:0006260">
    <property type="term" value="P:DNA replication"/>
    <property type="evidence" value="ECO:0007669"/>
    <property type="project" value="InterPro"/>
</dbReference>
<dbReference type="Pfam" id="PF04364">
    <property type="entry name" value="DNA_pol3_chi"/>
    <property type="match status" value="1"/>
</dbReference>
<gene>
    <name evidence="1" type="ORF">GGR36_001731</name>
</gene>
<dbReference type="PANTHER" id="PTHR38767">
    <property type="entry name" value="DNA POLYMERASE III SUBUNIT CHI"/>
    <property type="match status" value="1"/>
</dbReference>
<sequence length="144" mass="15798">MTEVRFFHNAPDKLSAACRLTAAAYRHGRKVTVFAPEAGQAARFDALLWTFQPLAFVPHVAATSPLAEQTPVVIDQHLDAPRHLDVLINLGAEAPPAFERFAQVVEIVTADAADRAPARARWAYYRGHGLEPQANDLTSSREQA</sequence>
<keyword evidence="2" id="KW-1185">Reference proteome</keyword>
<dbReference type="GO" id="GO:0032298">
    <property type="term" value="P:positive regulation of DNA-templated DNA replication initiation"/>
    <property type="evidence" value="ECO:0007669"/>
    <property type="project" value="TreeGrafter"/>
</dbReference>
<evidence type="ECO:0000313" key="1">
    <source>
        <dbReference type="EMBL" id="MBB4012423.1"/>
    </source>
</evidence>
<keyword evidence="1" id="KW-0548">Nucleotidyltransferase</keyword>
<dbReference type="SUPFAM" id="SSF102400">
    <property type="entry name" value="DNA polymerase III chi subunit"/>
    <property type="match status" value="1"/>
</dbReference>
<dbReference type="GO" id="GO:0003677">
    <property type="term" value="F:DNA binding"/>
    <property type="evidence" value="ECO:0007669"/>
    <property type="project" value="InterPro"/>
</dbReference>
<accession>A0A840BIG0</accession>
<dbReference type="EC" id="2.7.7.7" evidence="1"/>
<protein>
    <submittedName>
        <fullName evidence="1">DNA polymerase-3 subunit chi</fullName>
        <ecNumber evidence="1">2.7.7.7</ecNumber>
    </submittedName>
</protein>
<evidence type="ECO:0000313" key="2">
    <source>
        <dbReference type="Proteomes" id="UP000561045"/>
    </source>
</evidence>
<reference evidence="1 2" key="1">
    <citation type="submission" date="2020-08" db="EMBL/GenBank/DDBJ databases">
        <title>Genomic Encyclopedia of Type Strains, Phase IV (KMG-IV): sequencing the most valuable type-strain genomes for metagenomic binning, comparative biology and taxonomic classification.</title>
        <authorList>
            <person name="Goeker M."/>
        </authorList>
    </citation>
    <scope>NUCLEOTIDE SEQUENCE [LARGE SCALE GENOMIC DNA]</scope>
    <source>
        <strain evidence="1 2">DSM 106739</strain>
    </source>
</reference>
<dbReference type="EMBL" id="JACIET010000001">
    <property type="protein sequence ID" value="MBB4012423.1"/>
    <property type="molecule type" value="Genomic_DNA"/>
</dbReference>
<dbReference type="Proteomes" id="UP000561045">
    <property type="component" value="Unassembled WGS sequence"/>
</dbReference>
<dbReference type="AlphaFoldDB" id="A0A840BIG0"/>
<dbReference type="RefSeq" id="WP_183634228.1">
    <property type="nucleotide sequence ID" value="NZ_BAABLE010000011.1"/>
</dbReference>
<dbReference type="Gene3D" id="3.40.50.10110">
    <property type="entry name" value="DNA polymerase III subunit chi"/>
    <property type="match status" value="1"/>
</dbReference>
<dbReference type="PANTHER" id="PTHR38767:SF1">
    <property type="entry name" value="DNA POLYMERASE III SUBUNIT CHI"/>
    <property type="match status" value="1"/>
</dbReference>
<dbReference type="InterPro" id="IPR036768">
    <property type="entry name" value="PolIII_chi_sf"/>
</dbReference>
<proteinExistence type="predicted"/>